<dbReference type="HAMAP" id="MF_00715">
    <property type="entry name" value="SlyX"/>
    <property type="match status" value="1"/>
</dbReference>
<name>A0A4R3Y8S3_9PROT</name>
<protein>
    <recommendedName>
        <fullName evidence="1">Protein SlyX homolog</fullName>
    </recommendedName>
</protein>
<dbReference type="EMBL" id="SMCO01000006">
    <property type="protein sequence ID" value="TCV86713.1"/>
    <property type="molecule type" value="Genomic_DNA"/>
</dbReference>
<dbReference type="Gene3D" id="1.20.5.300">
    <property type="match status" value="1"/>
</dbReference>
<evidence type="ECO:0000256" key="1">
    <source>
        <dbReference type="HAMAP-Rule" id="MF_00715"/>
    </source>
</evidence>
<organism evidence="2 3">
    <name type="scientific">Sulfurirhabdus autotrophica</name>
    <dbReference type="NCBI Taxonomy" id="1706046"/>
    <lineage>
        <taxon>Bacteria</taxon>
        <taxon>Pseudomonadati</taxon>
        <taxon>Pseudomonadota</taxon>
        <taxon>Betaproteobacteria</taxon>
        <taxon>Nitrosomonadales</taxon>
        <taxon>Sulfuricellaceae</taxon>
        <taxon>Sulfurirhabdus</taxon>
    </lineage>
</organism>
<proteinExistence type="inferred from homology"/>
<sequence>MTIEDRFIQMEVKISFQEDTVQELNKVVCQQQKMLDQLEATCRFLLSQVKDLSDTASENKVSNERPPHY</sequence>
<dbReference type="PANTHER" id="PTHR36508:SF1">
    <property type="entry name" value="PROTEIN SLYX"/>
    <property type="match status" value="1"/>
</dbReference>
<keyword evidence="3" id="KW-1185">Reference proteome</keyword>
<dbReference type="Proteomes" id="UP000295367">
    <property type="component" value="Unassembled WGS sequence"/>
</dbReference>
<comment type="caution">
    <text evidence="2">The sequence shown here is derived from an EMBL/GenBank/DDBJ whole genome shotgun (WGS) entry which is preliminary data.</text>
</comment>
<evidence type="ECO:0000313" key="3">
    <source>
        <dbReference type="Proteomes" id="UP000295367"/>
    </source>
</evidence>
<comment type="similarity">
    <text evidence="1">Belongs to the SlyX family.</text>
</comment>
<dbReference type="Pfam" id="PF04102">
    <property type="entry name" value="SlyX"/>
    <property type="match status" value="1"/>
</dbReference>
<reference evidence="2 3" key="1">
    <citation type="submission" date="2019-03" db="EMBL/GenBank/DDBJ databases">
        <title>Genomic Encyclopedia of Type Strains, Phase IV (KMG-IV): sequencing the most valuable type-strain genomes for metagenomic binning, comparative biology and taxonomic classification.</title>
        <authorList>
            <person name="Goeker M."/>
        </authorList>
    </citation>
    <scope>NUCLEOTIDE SEQUENCE [LARGE SCALE GENOMIC DNA]</scope>
    <source>
        <strain evidence="2 3">DSM 100309</strain>
    </source>
</reference>
<dbReference type="PANTHER" id="PTHR36508">
    <property type="entry name" value="PROTEIN SLYX"/>
    <property type="match status" value="1"/>
</dbReference>
<accession>A0A4R3Y8S3</accession>
<dbReference type="RefSeq" id="WP_124948136.1">
    <property type="nucleotide sequence ID" value="NZ_BHVT01000076.1"/>
</dbReference>
<dbReference type="AlphaFoldDB" id="A0A4R3Y8S3"/>
<evidence type="ECO:0000313" key="2">
    <source>
        <dbReference type="EMBL" id="TCV86713.1"/>
    </source>
</evidence>
<dbReference type="InterPro" id="IPR007236">
    <property type="entry name" value="SlyX"/>
</dbReference>
<gene>
    <name evidence="1" type="primary">slyX</name>
    <name evidence="2" type="ORF">EDC63_10674</name>
</gene>